<accession>C4G8B5</accession>
<dbReference type="PANTHER" id="PTHR35568:SF1">
    <property type="entry name" value="TRANSCRIPTIONAL REGULATOR DAUR"/>
    <property type="match status" value="1"/>
</dbReference>
<name>C4G8B5_9FIRM</name>
<sequence length="236" mass="26148">MLWWIDKKGGATMKENKLDQYRQLVSFLGQVLGPDYEVVLSDLHSILAISNGQVSGRSVGGPLSDVALRILKTNRQSKDSCTLNYQGRGINGKLLRCSTFFLKAPGGRLEGLLCINFDDSRYHELAQSVFSLCHPDAYLQQNVQISQVSQSGSETFYSDLSTLIDDMFARVTCSSDLPDHRLPYRDKLNIVSSLYQNGVFSVKGTIPEVSARLGVSSATLYRYISKVKKEADPAIP</sequence>
<dbReference type="EMBL" id="ACIP02000001">
    <property type="protein sequence ID" value="EEP28741.1"/>
    <property type="molecule type" value="Genomic_DNA"/>
</dbReference>
<protein>
    <submittedName>
        <fullName evidence="3">YheO-like protein</fullName>
    </submittedName>
</protein>
<dbReference type="STRING" id="626523.GCWU000342_00082"/>
<evidence type="ECO:0000259" key="1">
    <source>
        <dbReference type="Pfam" id="PF08348"/>
    </source>
</evidence>
<evidence type="ECO:0000313" key="3">
    <source>
        <dbReference type="EMBL" id="EEP28741.1"/>
    </source>
</evidence>
<feature type="domain" description="YheO-like" evidence="1">
    <location>
        <begin position="18"/>
        <end position="125"/>
    </location>
</feature>
<dbReference type="InterPro" id="IPR013559">
    <property type="entry name" value="YheO"/>
</dbReference>
<proteinExistence type="predicted"/>
<dbReference type="eggNOG" id="COG2964">
    <property type="taxonomic scope" value="Bacteria"/>
</dbReference>
<dbReference type="Proteomes" id="UP000003494">
    <property type="component" value="Unassembled WGS sequence"/>
</dbReference>
<evidence type="ECO:0000259" key="2">
    <source>
        <dbReference type="Pfam" id="PF13309"/>
    </source>
</evidence>
<gene>
    <name evidence="3" type="ORF">GCWU000342_00082</name>
</gene>
<dbReference type="AlphaFoldDB" id="C4G8B5"/>
<organism evidence="3 4">
    <name type="scientific">Shuttleworthella satelles DSM 14600</name>
    <dbReference type="NCBI Taxonomy" id="626523"/>
    <lineage>
        <taxon>Bacteria</taxon>
        <taxon>Bacillati</taxon>
        <taxon>Bacillota</taxon>
        <taxon>Clostridia</taxon>
        <taxon>Lachnospirales</taxon>
        <taxon>Lachnospiraceae</taxon>
        <taxon>Shuttleworthella</taxon>
    </lineage>
</organism>
<feature type="domain" description="Transcriptional regulator DauR-like HTH" evidence="2">
    <location>
        <begin position="164"/>
        <end position="224"/>
    </location>
</feature>
<comment type="caution">
    <text evidence="3">The sequence shown here is derived from an EMBL/GenBank/DDBJ whole genome shotgun (WGS) entry which is preliminary data.</text>
</comment>
<dbReference type="InterPro" id="IPR039445">
    <property type="entry name" value="DauR-like_HTH"/>
</dbReference>
<evidence type="ECO:0000313" key="4">
    <source>
        <dbReference type="Proteomes" id="UP000003494"/>
    </source>
</evidence>
<dbReference type="Pfam" id="PF13309">
    <property type="entry name" value="HTH_22"/>
    <property type="match status" value="1"/>
</dbReference>
<reference evidence="3" key="1">
    <citation type="submission" date="2009-04" db="EMBL/GenBank/DDBJ databases">
        <authorList>
            <person name="Weinstock G."/>
            <person name="Sodergren E."/>
            <person name="Clifton S."/>
            <person name="Fulton L."/>
            <person name="Fulton B."/>
            <person name="Courtney L."/>
            <person name="Fronick C."/>
            <person name="Harrison M."/>
            <person name="Strong C."/>
            <person name="Farmer C."/>
            <person name="Delahaunty K."/>
            <person name="Markovic C."/>
            <person name="Hall O."/>
            <person name="Minx P."/>
            <person name="Tomlinson C."/>
            <person name="Mitreva M."/>
            <person name="Nelson J."/>
            <person name="Hou S."/>
            <person name="Wollam A."/>
            <person name="Pepin K.H."/>
            <person name="Johnson M."/>
            <person name="Bhonagiri V."/>
            <person name="Nash W.E."/>
            <person name="Warren W."/>
            <person name="Chinwalla A."/>
            <person name="Mardis E.R."/>
            <person name="Wilson R.K."/>
        </authorList>
    </citation>
    <scope>NUCLEOTIDE SEQUENCE [LARGE SCALE GENOMIC DNA]</scope>
    <source>
        <strain evidence="3">DSM 14600</strain>
    </source>
</reference>
<dbReference type="Pfam" id="PF08348">
    <property type="entry name" value="PAS_6"/>
    <property type="match status" value="1"/>
</dbReference>
<dbReference type="InterPro" id="IPR039446">
    <property type="entry name" value="DauR-like"/>
</dbReference>
<dbReference type="HOGENOM" id="CLU_080179_2_0_9"/>
<keyword evidence="4" id="KW-1185">Reference proteome</keyword>
<dbReference type="PANTHER" id="PTHR35568">
    <property type="entry name" value="TRANSCRIPTIONAL REGULATOR DAUR"/>
    <property type="match status" value="1"/>
</dbReference>